<dbReference type="SUPFAM" id="SSF57414">
    <property type="entry name" value="Hairpin loop containing domain-like"/>
    <property type="match status" value="1"/>
</dbReference>
<gene>
    <name evidence="4" type="ORF">GIB67_020051</name>
</gene>
<comment type="caution">
    <text evidence="4">The sequence shown here is derived from an EMBL/GenBank/DDBJ whole genome shotgun (WGS) entry which is preliminary data.</text>
</comment>
<dbReference type="GO" id="GO:0048544">
    <property type="term" value="P:recognition of pollen"/>
    <property type="evidence" value="ECO:0007669"/>
    <property type="project" value="InterPro"/>
</dbReference>
<accession>A0A7J7LQH3</accession>
<dbReference type="Pfam" id="PF08276">
    <property type="entry name" value="PAN_2"/>
    <property type="match status" value="1"/>
</dbReference>
<dbReference type="InterPro" id="IPR001480">
    <property type="entry name" value="Bulb-type_lectin_dom"/>
</dbReference>
<dbReference type="Proteomes" id="UP000541444">
    <property type="component" value="Unassembled WGS sequence"/>
</dbReference>
<dbReference type="InterPro" id="IPR036426">
    <property type="entry name" value="Bulb-type_lectin_dom_sf"/>
</dbReference>
<name>A0A7J7LQH3_9MAGN</name>
<dbReference type="InterPro" id="IPR051343">
    <property type="entry name" value="G-type_lectin_kinases/EP1-like"/>
</dbReference>
<dbReference type="Pfam" id="PF00954">
    <property type="entry name" value="S_locus_glycop"/>
    <property type="match status" value="1"/>
</dbReference>
<dbReference type="Pfam" id="PF01453">
    <property type="entry name" value="B_lectin"/>
    <property type="match status" value="1"/>
</dbReference>
<organism evidence="4 5">
    <name type="scientific">Kingdonia uniflora</name>
    <dbReference type="NCBI Taxonomy" id="39325"/>
    <lineage>
        <taxon>Eukaryota</taxon>
        <taxon>Viridiplantae</taxon>
        <taxon>Streptophyta</taxon>
        <taxon>Embryophyta</taxon>
        <taxon>Tracheophyta</taxon>
        <taxon>Spermatophyta</taxon>
        <taxon>Magnoliopsida</taxon>
        <taxon>Ranunculales</taxon>
        <taxon>Circaeasteraceae</taxon>
        <taxon>Kingdonia</taxon>
    </lineage>
</organism>
<evidence type="ECO:0000256" key="2">
    <source>
        <dbReference type="ARBA" id="ARBA00023157"/>
    </source>
</evidence>
<keyword evidence="2" id="KW-1015">Disulfide bond</keyword>
<dbReference type="PANTHER" id="PTHR47976:SF115">
    <property type="entry name" value="RECEPTOR-LIKE SERINE_THREONINE-PROTEIN KINASE"/>
    <property type="match status" value="1"/>
</dbReference>
<dbReference type="EMBL" id="JACGCM010002095">
    <property type="protein sequence ID" value="KAF6144906.1"/>
    <property type="molecule type" value="Genomic_DNA"/>
</dbReference>
<evidence type="ECO:0000313" key="5">
    <source>
        <dbReference type="Proteomes" id="UP000541444"/>
    </source>
</evidence>
<evidence type="ECO:0000313" key="4">
    <source>
        <dbReference type="EMBL" id="KAF6144906.1"/>
    </source>
</evidence>
<dbReference type="CDD" id="cd01098">
    <property type="entry name" value="PAN_AP_plant"/>
    <property type="match status" value="1"/>
</dbReference>
<keyword evidence="1" id="KW-0732">Signal</keyword>
<dbReference type="SUPFAM" id="SSF51110">
    <property type="entry name" value="alpha-D-mannose-specific plant lectins"/>
    <property type="match status" value="1"/>
</dbReference>
<dbReference type="AlphaFoldDB" id="A0A7J7LQH3"/>
<dbReference type="InterPro" id="IPR000858">
    <property type="entry name" value="S_locus_glycoprot_dom"/>
</dbReference>
<protein>
    <recommendedName>
        <fullName evidence="3">Apple domain-containing protein</fullName>
    </recommendedName>
</protein>
<evidence type="ECO:0000259" key="3">
    <source>
        <dbReference type="PROSITE" id="PS50948"/>
    </source>
</evidence>
<reference evidence="4 5" key="1">
    <citation type="journal article" date="2020" name="IScience">
        <title>Genome Sequencing of the Endangered Kingdonia uniflora (Circaeasteraceae, Ranunculales) Reveals Potential Mechanisms of Evolutionary Specialization.</title>
        <authorList>
            <person name="Sun Y."/>
            <person name="Deng T."/>
            <person name="Zhang A."/>
            <person name="Moore M.J."/>
            <person name="Landis J.B."/>
            <person name="Lin N."/>
            <person name="Zhang H."/>
            <person name="Zhang X."/>
            <person name="Huang J."/>
            <person name="Zhang X."/>
            <person name="Sun H."/>
            <person name="Wang H."/>
        </authorList>
    </citation>
    <scope>NUCLEOTIDE SEQUENCE [LARGE SCALE GENOMIC DNA]</scope>
    <source>
        <strain evidence="4">TB1705</strain>
        <tissue evidence="4">Leaf</tissue>
    </source>
</reference>
<dbReference type="OrthoDB" id="1884773at2759"/>
<dbReference type="InterPro" id="IPR003609">
    <property type="entry name" value="Pan_app"/>
</dbReference>
<evidence type="ECO:0000256" key="1">
    <source>
        <dbReference type="ARBA" id="ARBA00022729"/>
    </source>
</evidence>
<feature type="domain" description="Apple" evidence="3">
    <location>
        <begin position="179"/>
        <end position="263"/>
    </location>
</feature>
<proteinExistence type="predicted"/>
<dbReference type="PROSITE" id="PS50948">
    <property type="entry name" value="PAN"/>
    <property type="match status" value="1"/>
</dbReference>
<keyword evidence="5" id="KW-1185">Reference proteome</keyword>
<dbReference type="PANTHER" id="PTHR47976">
    <property type="entry name" value="G-TYPE LECTIN S-RECEPTOR-LIKE SERINE/THREONINE-PROTEIN KINASE SD2-5"/>
    <property type="match status" value="1"/>
</dbReference>
<sequence length="270" mass="30514">MFVGLELFPNGNLVLLDKEGNLVWQSFDYPTDTLLVDQSLRARGPRELVSRREGNETDRRPHHLRTLFKRFVLQLTTSEKYNYVMEIATPVYNTTFSFLRIEDNGNLKAYSFVENISTWNSWEQPFTLFTSNGSDSECHMPEKCGRFGICQKSKCVACPSPSGLLPWSKKCSSPKLPLCSDGAAVTTNVRYYEIEGVDHFSSAYVYTGNDPITVDNCREKCTSDCKCKGFFYTKDDSKCLITHQLNTLTKVSNSTHVAFIKIGRASVASI</sequence>